<gene>
    <name evidence="2" type="ORF">D7D52_32790</name>
</gene>
<organism evidence="2 3">
    <name type="scientific">Nocardia yunnanensis</name>
    <dbReference type="NCBI Taxonomy" id="2382165"/>
    <lineage>
        <taxon>Bacteria</taxon>
        <taxon>Bacillati</taxon>
        <taxon>Actinomycetota</taxon>
        <taxon>Actinomycetes</taxon>
        <taxon>Mycobacteriales</taxon>
        <taxon>Nocardiaceae</taxon>
        <taxon>Nocardia</taxon>
    </lineage>
</organism>
<keyword evidence="1" id="KW-0812">Transmembrane</keyword>
<keyword evidence="1" id="KW-1133">Transmembrane helix</keyword>
<proteinExistence type="predicted"/>
<accession>A0A386ZKY6</accession>
<reference evidence="2 3" key="1">
    <citation type="submission" date="2018-09" db="EMBL/GenBank/DDBJ databases">
        <title>Nocardia yunnanensis sp. nov., an actinomycete isolated from a soil sample.</title>
        <authorList>
            <person name="Zhang J."/>
        </authorList>
    </citation>
    <scope>NUCLEOTIDE SEQUENCE [LARGE SCALE GENOMIC DNA]</scope>
    <source>
        <strain evidence="2 3">CFHS0054</strain>
    </source>
</reference>
<feature type="transmembrane region" description="Helical" evidence="1">
    <location>
        <begin position="38"/>
        <end position="60"/>
    </location>
</feature>
<keyword evidence="1" id="KW-0472">Membrane</keyword>
<dbReference type="OrthoDB" id="4564465at2"/>
<dbReference type="Proteomes" id="UP000267164">
    <property type="component" value="Chromosome"/>
</dbReference>
<dbReference type="KEGG" id="nyu:D7D52_32790"/>
<name>A0A386ZKY6_9NOCA</name>
<sequence>MDWQSAPPMPGGLLTRDTPGIGCAATTAEYRELPDMDILLAITLVSLVVFAAAATGRLLAGSDGPAPRLTVADIQARLAAEPPRSYVPISRGR</sequence>
<dbReference type="EMBL" id="CP032568">
    <property type="protein sequence ID" value="AYF77804.1"/>
    <property type="molecule type" value="Genomic_DNA"/>
</dbReference>
<dbReference type="AlphaFoldDB" id="A0A386ZKY6"/>
<evidence type="ECO:0000313" key="2">
    <source>
        <dbReference type="EMBL" id="AYF77804.1"/>
    </source>
</evidence>
<protein>
    <submittedName>
        <fullName evidence="2">Uncharacterized protein</fullName>
    </submittedName>
</protein>
<evidence type="ECO:0000313" key="3">
    <source>
        <dbReference type="Proteomes" id="UP000267164"/>
    </source>
</evidence>
<keyword evidence="3" id="KW-1185">Reference proteome</keyword>
<evidence type="ECO:0000256" key="1">
    <source>
        <dbReference type="SAM" id="Phobius"/>
    </source>
</evidence>